<reference evidence="8 9" key="1">
    <citation type="submission" date="2014-03" db="EMBL/GenBank/DDBJ databases">
        <title>Genome sequence of Bordetella bronchiseptica.</title>
        <authorList>
            <person name="Harvill E."/>
            <person name="Goodfield L.L."/>
            <person name="Ivanov Y.V."/>
            <person name="Meyer J.A."/>
            <person name="Muse S.J."/>
            <person name="Jacobs N."/>
            <person name="Bendor L."/>
            <person name="Smallridge W.E."/>
            <person name="Brinkac L.M."/>
            <person name="Sanka R."/>
            <person name="Kim M."/>
            <person name="Losada L."/>
        </authorList>
    </citation>
    <scope>NUCLEOTIDE SEQUENCE [LARGE SCALE GENOMIC DNA]</scope>
    <source>
        <strain evidence="8 9">00-P-2796</strain>
    </source>
</reference>
<evidence type="ECO:0000256" key="5">
    <source>
        <dbReference type="ARBA" id="ARBA00023136"/>
    </source>
</evidence>
<dbReference type="InterPro" id="IPR036259">
    <property type="entry name" value="MFS_trans_sf"/>
</dbReference>
<keyword evidence="9" id="KW-1185">Reference proteome</keyword>
<dbReference type="PANTHER" id="PTHR43124:SF8">
    <property type="entry name" value="INNER MEMBRANE TRANSPORT PROTEIN YDHP"/>
    <property type="match status" value="1"/>
</dbReference>
<evidence type="ECO:0000313" key="9">
    <source>
        <dbReference type="Proteomes" id="UP000025756"/>
    </source>
</evidence>
<keyword evidence="3 6" id="KW-0812">Transmembrane</keyword>
<evidence type="ECO:0000259" key="7">
    <source>
        <dbReference type="PROSITE" id="PS50850"/>
    </source>
</evidence>
<evidence type="ECO:0000256" key="3">
    <source>
        <dbReference type="ARBA" id="ARBA00022692"/>
    </source>
</evidence>
<evidence type="ECO:0000313" key="8">
    <source>
        <dbReference type="EMBL" id="KCV34431.1"/>
    </source>
</evidence>
<evidence type="ECO:0000256" key="6">
    <source>
        <dbReference type="SAM" id="Phobius"/>
    </source>
</evidence>
<name>A0ABR4REF3_BORBO</name>
<dbReference type="RefSeq" id="WP_033474528.1">
    <property type="nucleotide sequence ID" value="NZ_JGWH01000098.1"/>
</dbReference>
<dbReference type="InterPro" id="IPR011701">
    <property type="entry name" value="MFS"/>
</dbReference>
<dbReference type="Proteomes" id="UP000025756">
    <property type="component" value="Unassembled WGS sequence"/>
</dbReference>
<sequence length="119" mass="11830">MPIALWALAAGAFGIGTTEFVIMGLLPEVGADLGVSIPQAGLLVTGYALGVVVGAPPVAILTARLPRKTLLLGLMLIFTLGNLACALAPGYGALMAARVLTSLAHGAFFGVGSVVATSL</sequence>
<accession>A0ABR4REF3</accession>
<feature type="domain" description="Major facilitator superfamily (MFS) profile" evidence="7">
    <location>
        <begin position="4"/>
        <end position="119"/>
    </location>
</feature>
<comment type="caution">
    <text evidence="8">The sequence shown here is derived from an EMBL/GenBank/DDBJ whole genome shotgun (WGS) entry which is preliminary data.</text>
</comment>
<evidence type="ECO:0000256" key="1">
    <source>
        <dbReference type="ARBA" id="ARBA00004651"/>
    </source>
</evidence>
<organism evidence="8 9">
    <name type="scientific">Bordetella bronchiseptica 00-P-2796</name>
    <dbReference type="NCBI Taxonomy" id="1331199"/>
    <lineage>
        <taxon>Bacteria</taxon>
        <taxon>Pseudomonadati</taxon>
        <taxon>Pseudomonadota</taxon>
        <taxon>Betaproteobacteria</taxon>
        <taxon>Burkholderiales</taxon>
        <taxon>Alcaligenaceae</taxon>
        <taxon>Bordetella</taxon>
    </lineage>
</organism>
<feature type="transmembrane region" description="Helical" evidence="6">
    <location>
        <begin position="70"/>
        <end position="89"/>
    </location>
</feature>
<gene>
    <name evidence="8" type="ORF">L490_5194</name>
</gene>
<feature type="non-terminal residue" evidence="8">
    <location>
        <position position="119"/>
    </location>
</feature>
<keyword evidence="4 6" id="KW-1133">Transmembrane helix</keyword>
<proteinExistence type="predicted"/>
<protein>
    <submittedName>
        <fullName evidence="8">Transporter, major facilitator domain protein</fullName>
    </submittedName>
</protein>
<comment type="subcellular location">
    <subcellularLocation>
        <location evidence="1">Cell membrane</location>
        <topology evidence="1">Multi-pass membrane protein</topology>
    </subcellularLocation>
</comment>
<dbReference type="Gene3D" id="1.20.1250.20">
    <property type="entry name" value="MFS general substrate transporter like domains"/>
    <property type="match status" value="1"/>
</dbReference>
<feature type="transmembrane region" description="Helical" evidence="6">
    <location>
        <begin position="95"/>
        <end position="116"/>
    </location>
</feature>
<dbReference type="Pfam" id="PF07690">
    <property type="entry name" value="MFS_1"/>
    <property type="match status" value="1"/>
</dbReference>
<dbReference type="InterPro" id="IPR020846">
    <property type="entry name" value="MFS_dom"/>
</dbReference>
<keyword evidence="5 6" id="KW-0472">Membrane</keyword>
<keyword evidence="2" id="KW-1003">Cell membrane</keyword>
<dbReference type="PROSITE" id="PS50850">
    <property type="entry name" value="MFS"/>
    <property type="match status" value="1"/>
</dbReference>
<dbReference type="EMBL" id="JGWH01000098">
    <property type="protein sequence ID" value="KCV34431.1"/>
    <property type="molecule type" value="Genomic_DNA"/>
</dbReference>
<dbReference type="PANTHER" id="PTHR43124">
    <property type="entry name" value="PURINE EFFLUX PUMP PBUE"/>
    <property type="match status" value="1"/>
</dbReference>
<feature type="transmembrane region" description="Helical" evidence="6">
    <location>
        <begin position="42"/>
        <end position="63"/>
    </location>
</feature>
<dbReference type="InterPro" id="IPR050189">
    <property type="entry name" value="MFS_Efflux_Transporters"/>
</dbReference>
<evidence type="ECO:0000256" key="4">
    <source>
        <dbReference type="ARBA" id="ARBA00022989"/>
    </source>
</evidence>
<evidence type="ECO:0000256" key="2">
    <source>
        <dbReference type="ARBA" id="ARBA00022475"/>
    </source>
</evidence>
<dbReference type="SUPFAM" id="SSF103473">
    <property type="entry name" value="MFS general substrate transporter"/>
    <property type="match status" value="1"/>
</dbReference>